<comment type="caution">
    <text evidence="8">The sequence shown here is derived from an EMBL/GenBank/DDBJ whole genome shotgun (WGS) entry which is preliminary data.</text>
</comment>
<evidence type="ECO:0000259" key="7">
    <source>
        <dbReference type="Pfam" id="PF01120"/>
    </source>
</evidence>
<dbReference type="PIRSF" id="PIRSF001092">
    <property type="entry name" value="Alpha-L-fucosidase"/>
    <property type="match status" value="1"/>
</dbReference>
<keyword evidence="5 8" id="KW-0378">Hydrolase</keyword>
<dbReference type="Pfam" id="PF01120">
    <property type="entry name" value="Alpha_L_fucos"/>
    <property type="match status" value="1"/>
</dbReference>
<evidence type="ECO:0000313" key="8">
    <source>
        <dbReference type="EMBL" id="MCS3917739.1"/>
    </source>
</evidence>
<keyword evidence="9" id="KW-1185">Reference proteome</keyword>
<dbReference type="InterPro" id="IPR000933">
    <property type="entry name" value="Glyco_hydro_29"/>
</dbReference>
<evidence type="ECO:0000256" key="3">
    <source>
        <dbReference type="ARBA" id="ARBA00012662"/>
    </source>
</evidence>
<dbReference type="PANTHER" id="PTHR10030:SF37">
    <property type="entry name" value="ALPHA-L-FUCOSIDASE-RELATED"/>
    <property type="match status" value="1"/>
</dbReference>
<proteinExistence type="inferred from homology"/>
<dbReference type="GO" id="GO:0004560">
    <property type="term" value="F:alpha-L-fucosidase activity"/>
    <property type="evidence" value="ECO:0007669"/>
    <property type="project" value="UniProtKB-EC"/>
</dbReference>
<dbReference type="PRINTS" id="PR00741">
    <property type="entry name" value="GLHYDRLASE29"/>
</dbReference>
<dbReference type="Gene3D" id="3.20.20.80">
    <property type="entry name" value="Glycosidases"/>
    <property type="match status" value="1"/>
</dbReference>
<evidence type="ECO:0000256" key="2">
    <source>
        <dbReference type="ARBA" id="ARBA00007951"/>
    </source>
</evidence>
<evidence type="ECO:0000256" key="5">
    <source>
        <dbReference type="ARBA" id="ARBA00022801"/>
    </source>
</evidence>
<evidence type="ECO:0000313" key="9">
    <source>
        <dbReference type="Proteomes" id="UP001204798"/>
    </source>
</evidence>
<evidence type="ECO:0000256" key="6">
    <source>
        <dbReference type="ARBA" id="ARBA00023295"/>
    </source>
</evidence>
<feature type="domain" description="Glycoside hydrolase family 29 N-terminal" evidence="7">
    <location>
        <begin position="11"/>
        <end position="358"/>
    </location>
</feature>
<dbReference type="InterPro" id="IPR017853">
    <property type="entry name" value="GH"/>
</dbReference>
<dbReference type="Gene3D" id="2.60.40.1180">
    <property type="entry name" value="Golgi alpha-mannosidase II"/>
    <property type="match status" value="1"/>
</dbReference>
<sequence length="438" mass="51349">MGIDKFVLPEGPFEPNWESLKNYQVPQWYLDAKFGIFIHWGLYSVPAFGNEWYPHFIYVKDRPEYTYHLQTYGPQTKFGYKDFIPLFKGEKWDPYAWVELFKKAGAKYIVPVVQFHDGFAMYDCSFTRWNSVRMGPKRDVAGELAKAARENGLRFGVSYHFAEHWFFFHPGKLIDSDVNDPEYADFYGPAQPEDTSPDEAFLDHWLERLLHLVDTYKPSLVWFDWWIAERKSVFEPYLRFFAAYYYNRGHQWGEGVVINYKHDAFPEGTAVLDVERGQLGEIRPLFWQTDTSICRRSWCNIKNHDYKSPEHIIRQLVDIVSKNGCLLLNVAPRADGTIPEEQQEILLKIGSWLSRYGEAIYGTRPWVTYKEGPTDFPAGSFVDGQEIEFTSRDIRFTQKGDYLYAIFMNSQEENQLVIESLGADKPYSQDIKDVEFLP</sequence>
<protein>
    <recommendedName>
        <fullName evidence="3">alpha-L-fucosidase</fullName>
        <ecNumber evidence="3">3.2.1.51</ecNumber>
    </recommendedName>
</protein>
<dbReference type="SMART" id="SM00812">
    <property type="entry name" value="Alpha_L_fucos"/>
    <property type="match status" value="1"/>
</dbReference>
<dbReference type="InterPro" id="IPR016286">
    <property type="entry name" value="FUC_metazoa-typ"/>
</dbReference>
<dbReference type="Proteomes" id="UP001204798">
    <property type="component" value="Unassembled WGS sequence"/>
</dbReference>
<dbReference type="SUPFAM" id="SSF51445">
    <property type="entry name" value="(Trans)glycosidases"/>
    <property type="match status" value="1"/>
</dbReference>
<dbReference type="PANTHER" id="PTHR10030">
    <property type="entry name" value="ALPHA-L-FUCOSIDASE"/>
    <property type="match status" value="1"/>
</dbReference>
<organism evidence="8 9">
    <name type="scientific">Candidatus Fervidibacter sacchari</name>
    <dbReference type="NCBI Taxonomy" id="1448929"/>
    <lineage>
        <taxon>Bacteria</taxon>
        <taxon>Candidatus Fervidibacterota</taxon>
        <taxon>Candidatus Fervidibacter</taxon>
    </lineage>
</organism>
<dbReference type="EMBL" id="JANUCP010000001">
    <property type="protein sequence ID" value="MCS3917739.1"/>
    <property type="molecule type" value="Genomic_DNA"/>
</dbReference>
<comment type="function">
    <text evidence="1">Alpha-L-fucosidase is responsible for hydrolyzing the alpha-1,6-linked fucose joined to the reducing-end N-acetylglucosamine of the carbohydrate moieties of glycoproteins.</text>
</comment>
<evidence type="ECO:0000256" key="1">
    <source>
        <dbReference type="ARBA" id="ARBA00004071"/>
    </source>
</evidence>
<comment type="similarity">
    <text evidence="2">Belongs to the glycosyl hydrolase 29 family.</text>
</comment>
<reference evidence="8 9" key="1">
    <citation type="submission" date="2022-08" db="EMBL/GenBank/DDBJ databases">
        <title>Bacterial and archaeal communities from various locations to study Microbial Dark Matter (Phase II).</title>
        <authorList>
            <person name="Stepanauskas R."/>
        </authorList>
    </citation>
    <scope>NUCLEOTIDE SEQUENCE [LARGE SCALE GENOMIC DNA]</scope>
    <source>
        <strain evidence="8 9">PD1</strain>
    </source>
</reference>
<keyword evidence="4" id="KW-0732">Signal</keyword>
<keyword evidence="6 8" id="KW-0326">Glycosidase</keyword>
<gene>
    <name evidence="8" type="ORF">M2350_000136</name>
</gene>
<name>A0ABT2EJ70_9BACT</name>
<dbReference type="EC" id="3.2.1.51" evidence="3"/>
<evidence type="ECO:0000256" key="4">
    <source>
        <dbReference type="ARBA" id="ARBA00022729"/>
    </source>
</evidence>
<dbReference type="InterPro" id="IPR013780">
    <property type="entry name" value="Glyco_hydro_b"/>
</dbReference>
<dbReference type="InterPro" id="IPR057739">
    <property type="entry name" value="Glyco_hydro_29_N"/>
</dbReference>
<accession>A0ABT2EJ70</accession>
<dbReference type="RefSeq" id="WP_310473593.1">
    <property type="nucleotide sequence ID" value="NZ_CP130454.1"/>
</dbReference>